<proteinExistence type="predicted"/>
<dbReference type="OrthoDB" id="10313950at2759"/>
<protein>
    <submittedName>
        <fullName evidence="2">Uncharacterized protein</fullName>
    </submittedName>
</protein>
<keyword evidence="3" id="KW-1185">Reference proteome</keyword>
<organism evidence="2 3">
    <name type="scientific">Fusarium mundagurra</name>
    <dbReference type="NCBI Taxonomy" id="1567541"/>
    <lineage>
        <taxon>Eukaryota</taxon>
        <taxon>Fungi</taxon>
        <taxon>Dikarya</taxon>
        <taxon>Ascomycota</taxon>
        <taxon>Pezizomycotina</taxon>
        <taxon>Sordariomycetes</taxon>
        <taxon>Hypocreomycetidae</taxon>
        <taxon>Hypocreales</taxon>
        <taxon>Nectriaceae</taxon>
        <taxon>Fusarium</taxon>
        <taxon>Fusarium fujikuroi species complex</taxon>
    </lineage>
</organism>
<evidence type="ECO:0000313" key="2">
    <source>
        <dbReference type="EMBL" id="KAF5697433.1"/>
    </source>
</evidence>
<dbReference type="Proteomes" id="UP000544331">
    <property type="component" value="Unassembled WGS sequence"/>
</dbReference>
<dbReference type="AlphaFoldDB" id="A0A8H5XP47"/>
<feature type="region of interest" description="Disordered" evidence="1">
    <location>
        <begin position="28"/>
        <end position="53"/>
    </location>
</feature>
<evidence type="ECO:0000256" key="1">
    <source>
        <dbReference type="SAM" id="MobiDB-lite"/>
    </source>
</evidence>
<dbReference type="EMBL" id="JAAOAN010001024">
    <property type="protein sequence ID" value="KAF5697433.1"/>
    <property type="molecule type" value="Genomic_DNA"/>
</dbReference>
<accession>A0A8H5XP47</accession>
<gene>
    <name evidence="2" type="ORF">FMUND_15417</name>
</gene>
<reference evidence="2 3" key="1">
    <citation type="submission" date="2020-05" db="EMBL/GenBank/DDBJ databases">
        <title>Identification and distribution of gene clusters putatively required for synthesis of sphingolipid metabolism inhibitors in phylogenetically diverse species of the filamentous fungus Fusarium.</title>
        <authorList>
            <person name="Kim H.-S."/>
            <person name="Busman M."/>
            <person name="Brown D.W."/>
            <person name="Divon H."/>
            <person name="Uhlig S."/>
            <person name="Proctor R.H."/>
        </authorList>
    </citation>
    <scope>NUCLEOTIDE SEQUENCE [LARGE SCALE GENOMIC DNA]</scope>
    <source>
        <strain evidence="2 3">NRRL 66235</strain>
    </source>
</reference>
<evidence type="ECO:0000313" key="3">
    <source>
        <dbReference type="Proteomes" id="UP000544331"/>
    </source>
</evidence>
<name>A0A8H5XP47_9HYPO</name>
<comment type="caution">
    <text evidence="2">The sequence shown here is derived from an EMBL/GenBank/DDBJ whole genome shotgun (WGS) entry which is preliminary data.</text>
</comment>
<sequence>MGSGDSLLLVVKLWRDYVLQQICPGEEATNPEDGFGRTTVRPSNVHANAAGRDPIHLRGSGARTACDRDSCDPCIIPIRPGFSNSTTPRSSNIPSAAENAAAASSLPADVVKYYLGAGAGLGAADYGPSAPSGSEVFATATTLFASDVFEGMGVSRTWGALRTAWNTSLRESVRRALPGRRLMDKSASTSDWIAAYRSAGLSRVDSAAAVIVDFFYIFYLSQFPGLPSLPLALSAASVLTIGVRLDNVDMQDDSKFGPGSVYDRAAALPPLPAGSGWLEFCADVAVCGTIIKDRETVWTGFPCQLPEVCLNPAALMDLRWIDGMVGPFYGAALRLLGMDGPAGRIISGVGDCGCARLAMDQLVRYNELTDIIHDQYLDLPLNEVLAATGLSGRFDPSAYQFSCNVVVERISRCPRHDEDTQDLLAGIASGAVVPYTIIPRYNLLVELASHGPPPEPQWYCVPLDDAGEYDCSTFLAEDWSVSNFPTLGSGSGGAARAAALRTSNVASQSAATCSYEAVLDSLGGGCSLETFLGFLASHEGFDDSVARSTLGGFWDLLTARAPRHSDVAAFFLQYKSALMSRSACLTGEYNRLLTGLMATIIEATTLNPYARLSRLAASP</sequence>